<dbReference type="AlphaFoldDB" id="A0A015K431"/>
<evidence type="ECO:0000313" key="1">
    <source>
        <dbReference type="EMBL" id="EXX62189.1"/>
    </source>
</evidence>
<reference evidence="1 2" key="1">
    <citation type="submission" date="2014-02" db="EMBL/GenBank/DDBJ databases">
        <title>Single nucleus genome sequencing reveals high similarity among nuclei of an endomycorrhizal fungus.</title>
        <authorList>
            <person name="Lin K."/>
            <person name="Geurts R."/>
            <person name="Zhang Z."/>
            <person name="Limpens E."/>
            <person name="Saunders D.G."/>
            <person name="Mu D."/>
            <person name="Pang E."/>
            <person name="Cao H."/>
            <person name="Cha H."/>
            <person name="Lin T."/>
            <person name="Zhou Q."/>
            <person name="Shang Y."/>
            <person name="Li Y."/>
            <person name="Ivanov S."/>
            <person name="Sharma T."/>
            <person name="Velzen R.V."/>
            <person name="Ruijter N.D."/>
            <person name="Aanen D.K."/>
            <person name="Win J."/>
            <person name="Kamoun S."/>
            <person name="Bisseling T."/>
            <person name="Huang S."/>
        </authorList>
    </citation>
    <scope>NUCLEOTIDE SEQUENCE [LARGE SCALE GENOMIC DNA]</scope>
    <source>
        <strain evidence="2">DAOM197198w</strain>
    </source>
</reference>
<keyword evidence="2" id="KW-1185">Reference proteome</keyword>
<dbReference type="STRING" id="1432141.A0A015K431"/>
<protein>
    <recommendedName>
        <fullName evidence="3">F-box domain-containing protein</fullName>
    </recommendedName>
</protein>
<organism evidence="1 2">
    <name type="scientific">Rhizophagus irregularis (strain DAOM 197198w)</name>
    <name type="common">Glomus intraradices</name>
    <dbReference type="NCBI Taxonomy" id="1432141"/>
    <lineage>
        <taxon>Eukaryota</taxon>
        <taxon>Fungi</taxon>
        <taxon>Fungi incertae sedis</taxon>
        <taxon>Mucoromycota</taxon>
        <taxon>Glomeromycotina</taxon>
        <taxon>Glomeromycetes</taxon>
        <taxon>Glomerales</taxon>
        <taxon>Glomeraceae</taxon>
        <taxon>Rhizophagus</taxon>
    </lineage>
</organism>
<dbReference type="OrthoDB" id="2342825at2759"/>
<evidence type="ECO:0008006" key="3">
    <source>
        <dbReference type="Google" id="ProtNLM"/>
    </source>
</evidence>
<dbReference type="HOGENOM" id="CLU_082495_0_0_1"/>
<dbReference type="EMBL" id="JEMT01024818">
    <property type="protein sequence ID" value="EXX62189.1"/>
    <property type="molecule type" value="Genomic_DNA"/>
</dbReference>
<comment type="caution">
    <text evidence="1">The sequence shown here is derived from an EMBL/GenBank/DDBJ whole genome shotgun (WGS) entry which is preliminary data.</text>
</comment>
<evidence type="ECO:0000313" key="2">
    <source>
        <dbReference type="Proteomes" id="UP000022910"/>
    </source>
</evidence>
<sequence length="294" mass="34579">MQYIGDEIKINIFKYVNYPLNLALTCRNWSVFIKNPYAKSEWLIVNYGKEHSLFYAINLGPTFIDIAVCQTLIARDIIVFTRYFTQRLIQLKIEYNDNINQIGADRLSYVSNLPVSVFIYLFNEGYKQLSTKNLTSKCNDIHAIPRSLHVINNSLGRNNLKYIENLILNKRSTLFLRRPKVSLPDLNSNPKQLKDGYPLRQESFSRQYIQTRPVTVFTLFTNNFGSPIAQLSRSINQRRHNQLRRRRIINRSYQRYRRNASINNEDTLNRIANLPRQITNDPLIQQFFNGSSFI</sequence>
<accession>A0A015K431</accession>
<name>A0A015K431_RHIIW</name>
<dbReference type="Proteomes" id="UP000022910">
    <property type="component" value="Unassembled WGS sequence"/>
</dbReference>
<gene>
    <name evidence="1" type="ORF">RirG_164100</name>
</gene>
<proteinExistence type="predicted"/>